<dbReference type="PANTHER" id="PTHR43303:SF4">
    <property type="entry name" value="NADPH DEHYDROGENASE C23G7.10C-RELATED"/>
    <property type="match status" value="1"/>
</dbReference>
<evidence type="ECO:0000256" key="4">
    <source>
        <dbReference type="ARBA" id="ARBA00022857"/>
    </source>
</evidence>
<evidence type="ECO:0000259" key="6">
    <source>
        <dbReference type="Pfam" id="PF00724"/>
    </source>
</evidence>
<dbReference type="AlphaFoldDB" id="A0A0J6S0S1"/>
<dbReference type="InterPro" id="IPR001155">
    <property type="entry name" value="OxRdtase_FMN_N"/>
</dbReference>
<dbReference type="EMBL" id="LABY01000287">
    <property type="protein sequence ID" value="KMO28755.1"/>
    <property type="molecule type" value="Genomic_DNA"/>
</dbReference>
<evidence type="ECO:0000256" key="2">
    <source>
        <dbReference type="ARBA" id="ARBA00022630"/>
    </source>
</evidence>
<dbReference type="CDD" id="cd02932">
    <property type="entry name" value="OYE_YqiM_FMN"/>
    <property type="match status" value="1"/>
</dbReference>
<keyword evidence="4" id="KW-0521">NADP</keyword>
<dbReference type="InterPro" id="IPR013785">
    <property type="entry name" value="Aldolase_TIM"/>
</dbReference>
<protein>
    <submittedName>
        <fullName evidence="7">NADH:flavin oxidoreductase / NADH oxidase</fullName>
    </submittedName>
</protein>
<dbReference type="Pfam" id="PF00724">
    <property type="entry name" value="Oxidored_FMN"/>
    <property type="match status" value="1"/>
</dbReference>
<dbReference type="PATRIC" id="fig|298794.3.peg.4459"/>
<organism evidence="7 8">
    <name type="scientific">Methylobacterium variabile</name>
    <dbReference type="NCBI Taxonomy" id="298794"/>
    <lineage>
        <taxon>Bacteria</taxon>
        <taxon>Pseudomonadati</taxon>
        <taxon>Pseudomonadota</taxon>
        <taxon>Alphaproteobacteria</taxon>
        <taxon>Hyphomicrobiales</taxon>
        <taxon>Methylobacteriaceae</taxon>
        <taxon>Methylobacterium</taxon>
    </lineage>
</organism>
<evidence type="ECO:0000256" key="1">
    <source>
        <dbReference type="ARBA" id="ARBA00001917"/>
    </source>
</evidence>
<name>A0A0J6S0S1_9HYPH</name>
<feature type="domain" description="NADH:flavin oxidoreductase/NADH oxidase N-terminal" evidence="6">
    <location>
        <begin position="4"/>
        <end position="347"/>
    </location>
</feature>
<accession>A0A0J6S0S1</accession>
<evidence type="ECO:0000313" key="7">
    <source>
        <dbReference type="EMBL" id="KMO28755.1"/>
    </source>
</evidence>
<keyword evidence="5" id="KW-0560">Oxidoreductase</keyword>
<dbReference type="SUPFAM" id="SSF51395">
    <property type="entry name" value="FMN-linked oxidoreductases"/>
    <property type="match status" value="1"/>
</dbReference>
<dbReference type="GO" id="GO:0050661">
    <property type="term" value="F:NADP binding"/>
    <property type="evidence" value="ECO:0007669"/>
    <property type="project" value="InterPro"/>
</dbReference>
<proteinExistence type="predicted"/>
<comment type="caution">
    <text evidence="7">The sequence shown here is derived from an EMBL/GenBank/DDBJ whole genome shotgun (WGS) entry which is preliminary data.</text>
</comment>
<dbReference type="PANTHER" id="PTHR43303">
    <property type="entry name" value="NADPH DEHYDROGENASE C23G7.10C-RELATED"/>
    <property type="match status" value="1"/>
</dbReference>
<dbReference type="Proteomes" id="UP000035955">
    <property type="component" value="Unassembled WGS sequence"/>
</dbReference>
<evidence type="ECO:0000256" key="3">
    <source>
        <dbReference type="ARBA" id="ARBA00022643"/>
    </source>
</evidence>
<keyword evidence="2" id="KW-0285">Flavoprotein</keyword>
<dbReference type="RefSeq" id="WP_048448102.1">
    <property type="nucleotide sequence ID" value="NZ_LABY01000287.1"/>
</dbReference>
<evidence type="ECO:0000256" key="5">
    <source>
        <dbReference type="ARBA" id="ARBA00023002"/>
    </source>
</evidence>
<dbReference type="GO" id="GO:0010181">
    <property type="term" value="F:FMN binding"/>
    <property type="evidence" value="ECO:0007669"/>
    <property type="project" value="InterPro"/>
</dbReference>
<dbReference type="GO" id="GO:0003959">
    <property type="term" value="F:NADPH dehydrogenase activity"/>
    <property type="evidence" value="ECO:0007669"/>
    <property type="project" value="InterPro"/>
</dbReference>
<sequence>MTAQLFTPLSLRDIRLRNRVVIPPMCQYSARDGIAGDYHLVHYGRFALGGAGLVILEATAVVPEGRITHGDLGIWSDAHGDALARVAGFLKAHGAAAGVQLAHAGRKASMQRPWEGNGPLSADEIARGEAPWPVVAPSAIPLDEGWLMPAELSPADLDALTAAFAAVARRADAAGFDVIELHAAHGYLLHTFLSPLTNRREDAFGGDRAGRMRFPLGVARALREAWPAGKPLFVRVSAVDGLDGGLTLEDTLAFAAELRVLGVDVLDCSSGGLAGSATAARIRRDYGFQVGFAEAVRRETGLATMAVGLIVDPRQADGIVTEGRADLVAVGREALADPNWAVRASRALDGAEEPGFEAWPQQAGWWLERRERDIGRLGPWRPA</sequence>
<dbReference type="InterPro" id="IPR044152">
    <property type="entry name" value="YqjM-like"/>
</dbReference>
<keyword evidence="3" id="KW-0288">FMN</keyword>
<gene>
    <name evidence="7" type="ORF">VQ02_31020</name>
</gene>
<keyword evidence="8" id="KW-1185">Reference proteome</keyword>
<dbReference type="Gene3D" id="3.20.20.70">
    <property type="entry name" value="Aldolase class I"/>
    <property type="match status" value="1"/>
</dbReference>
<evidence type="ECO:0000313" key="8">
    <source>
        <dbReference type="Proteomes" id="UP000035955"/>
    </source>
</evidence>
<reference evidence="7 8" key="1">
    <citation type="submission" date="2015-03" db="EMBL/GenBank/DDBJ databases">
        <title>Genome sequencing of Methylobacterium variabile DSM 16961.</title>
        <authorList>
            <person name="Chaudhry V."/>
            <person name="Patil P.B."/>
        </authorList>
    </citation>
    <scope>NUCLEOTIDE SEQUENCE [LARGE SCALE GENOMIC DNA]</scope>
    <source>
        <strain evidence="7 8">DSM 16961</strain>
    </source>
</reference>
<dbReference type="OrthoDB" id="9804454at2"/>
<comment type="cofactor">
    <cofactor evidence="1">
        <name>FMN</name>
        <dbReference type="ChEBI" id="CHEBI:58210"/>
    </cofactor>
</comment>